<name>A0A1I8AL76_9BILA</name>
<feature type="region of interest" description="Disordered" evidence="1">
    <location>
        <begin position="251"/>
        <end position="270"/>
    </location>
</feature>
<feature type="transmembrane region" description="Helical" evidence="2">
    <location>
        <begin position="59"/>
        <end position="78"/>
    </location>
</feature>
<proteinExistence type="predicted"/>
<dbReference type="AlphaFoldDB" id="A0A1I8AL76"/>
<dbReference type="WBParaSite" id="L893_g6596.t1">
    <property type="protein sequence ID" value="L893_g6596.t1"/>
    <property type="gene ID" value="L893_g6596"/>
</dbReference>
<evidence type="ECO:0000256" key="1">
    <source>
        <dbReference type="SAM" id="MobiDB-lite"/>
    </source>
</evidence>
<reference evidence="5" key="1">
    <citation type="submission" date="2016-11" db="UniProtKB">
        <authorList>
            <consortium name="WormBaseParasite"/>
        </authorList>
    </citation>
    <scope>IDENTIFICATION</scope>
</reference>
<evidence type="ECO:0000259" key="3">
    <source>
        <dbReference type="Pfam" id="PF10328"/>
    </source>
</evidence>
<dbReference type="SUPFAM" id="SSF81321">
    <property type="entry name" value="Family A G protein-coupled receptor-like"/>
    <property type="match status" value="1"/>
</dbReference>
<feature type="transmembrane region" description="Helical" evidence="2">
    <location>
        <begin position="139"/>
        <end position="160"/>
    </location>
</feature>
<accession>A0A1I8AL76</accession>
<dbReference type="PANTHER" id="PTHR23017:SF3">
    <property type="entry name" value="G-PROTEIN COUPLED RECEPTORS FAMILY 1 PROFILE DOMAIN-CONTAINING PROTEIN"/>
    <property type="match status" value="1"/>
</dbReference>
<feature type="transmembrane region" description="Helical" evidence="2">
    <location>
        <begin position="23"/>
        <end position="47"/>
    </location>
</feature>
<dbReference type="PANTHER" id="PTHR23017">
    <property type="entry name" value="SERPENTINE RECEPTOR, CLASS X"/>
    <property type="match status" value="1"/>
</dbReference>
<evidence type="ECO:0000313" key="4">
    <source>
        <dbReference type="Proteomes" id="UP000095287"/>
    </source>
</evidence>
<sequence length="270" mass="30111">MNSSEFVFGWELQGRGDPTAKDITLGVIMFVFSFSLVVLGALNIYILRNMTIFHNAFGWFWLTRTYIEVVTNVVHVFYSAPVTIFQLRNIPPFMGLAAYAIAGGGNIVACFLHVAVCTNRFVAVYKPLQYQFIFSKANCIKIIIACIVPVPFGLALIFLIPCNMIGFSPVMYEYAFVSCEPNFYRNYSMVGSVMNKFCSSICILTASLQNVTMVITTVFIALSDQKYSVDDEVERILAFYMILLAHLGNSSTTTNASVSNVRSKKTTSHS</sequence>
<keyword evidence="2" id="KW-0812">Transmembrane</keyword>
<feature type="compositionally biased region" description="Low complexity" evidence="1">
    <location>
        <begin position="251"/>
        <end position="261"/>
    </location>
</feature>
<organism evidence="4 5">
    <name type="scientific">Steinernema glaseri</name>
    <dbReference type="NCBI Taxonomy" id="37863"/>
    <lineage>
        <taxon>Eukaryota</taxon>
        <taxon>Metazoa</taxon>
        <taxon>Ecdysozoa</taxon>
        <taxon>Nematoda</taxon>
        <taxon>Chromadorea</taxon>
        <taxon>Rhabditida</taxon>
        <taxon>Tylenchina</taxon>
        <taxon>Panagrolaimomorpha</taxon>
        <taxon>Strongyloidoidea</taxon>
        <taxon>Steinernematidae</taxon>
        <taxon>Steinernema</taxon>
    </lineage>
</organism>
<protein>
    <submittedName>
        <fullName evidence="5">7TM_GPCR_Srx domain-containing protein</fullName>
    </submittedName>
</protein>
<dbReference type="Proteomes" id="UP000095287">
    <property type="component" value="Unplaced"/>
</dbReference>
<feature type="domain" description="7TM GPCR serpentine receptor class x (Srx)" evidence="3">
    <location>
        <begin position="30"/>
        <end position="214"/>
    </location>
</feature>
<feature type="transmembrane region" description="Helical" evidence="2">
    <location>
        <begin position="98"/>
        <end position="118"/>
    </location>
</feature>
<keyword evidence="2" id="KW-1133">Transmembrane helix</keyword>
<dbReference type="Gene3D" id="1.20.1070.10">
    <property type="entry name" value="Rhodopsin 7-helix transmembrane proteins"/>
    <property type="match status" value="1"/>
</dbReference>
<dbReference type="Pfam" id="PF10328">
    <property type="entry name" value="7TM_GPCR_Srx"/>
    <property type="match status" value="1"/>
</dbReference>
<keyword evidence="2" id="KW-0472">Membrane</keyword>
<dbReference type="InterPro" id="IPR019430">
    <property type="entry name" value="7TM_GPCR_serpentine_rcpt_Srx"/>
</dbReference>
<evidence type="ECO:0000256" key="2">
    <source>
        <dbReference type="SAM" id="Phobius"/>
    </source>
</evidence>
<keyword evidence="4" id="KW-1185">Reference proteome</keyword>
<evidence type="ECO:0000313" key="5">
    <source>
        <dbReference type="WBParaSite" id="L893_g6596.t1"/>
    </source>
</evidence>